<keyword evidence="3 11" id="KW-0444">Lipid biosynthesis</keyword>
<dbReference type="InterPro" id="IPR002076">
    <property type="entry name" value="ELO_fam"/>
</dbReference>
<comment type="pathway">
    <text evidence="2">Lipid metabolism; fatty acid biosynthesis.</text>
</comment>
<comment type="subcellular location">
    <subcellularLocation>
        <location evidence="1">Membrane</location>
        <topology evidence="1">Multi-pass membrane protein</topology>
    </subcellularLocation>
</comment>
<proteinExistence type="inferred from homology"/>
<comment type="similarity">
    <text evidence="11">Belongs to the ELO family.</text>
</comment>
<evidence type="ECO:0000256" key="2">
    <source>
        <dbReference type="ARBA" id="ARBA00005194"/>
    </source>
</evidence>
<accession>A0A0N5A846</accession>
<keyword evidence="4 11" id="KW-0808">Transferase</keyword>
<feature type="transmembrane region" description="Helical" evidence="11">
    <location>
        <begin position="152"/>
        <end position="179"/>
    </location>
</feature>
<dbReference type="GO" id="GO:0005789">
    <property type="term" value="C:endoplasmic reticulum membrane"/>
    <property type="evidence" value="ECO:0007669"/>
    <property type="project" value="TreeGrafter"/>
</dbReference>
<keyword evidence="7 11" id="KW-1133">Transmembrane helix</keyword>
<dbReference type="GO" id="GO:0042761">
    <property type="term" value="P:very long-chain fatty acid biosynthetic process"/>
    <property type="evidence" value="ECO:0007669"/>
    <property type="project" value="TreeGrafter"/>
</dbReference>
<keyword evidence="5 11" id="KW-0812">Transmembrane</keyword>
<reference evidence="13" key="1">
    <citation type="submission" date="2017-02" db="UniProtKB">
        <authorList>
            <consortium name="WormBaseParasite"/>
        </authorList>
    </citation>
    <scope>IDENTIFICATION</scope>
</reference>
<sequence>MVIFGTKRFMRDRRPFDLHLPLNIWNALLAAFSIAGTMTLLPEFVSVVRAKGFIASYCNVYGFTRGAVGYWNWLFIISKLFELFDTVFIVLRKKPLMFLHWYHHVLTLFYAFYSYPRPTGFSRWGVNMNYFVHSFMYSYYFLRSMKMRLPGLFAKFITTLQIIQFVISVTHLMFLGYLFLQMRCDFDDNVFFLAAVMNLSYLILFINFFMHSYVIGGGKLKYRASTVAKKLE</sequence>
<evidence type="ECO:0000256" key="5">
    <source>
        <dbReference type="ARBA" id="ARBA00022692"/>
    </source>
</evidence>
<organism evidence="12 13">
    <name type="scientific">Syphacia muris</name>
    <dbReference type="NCBI Taxonomy" id="451379"/>
    <lineage>
        <taxon>Eukaryota</taxon>
        <taxon>Metazoa</taxon>
        <taxon>Ecdysozoa</taxon>
        <taxon>Nematoda</taxon>
        <taxon>Chromadorea</taxon>
        <taxon>Rhabditida</taxon>
        <taxon>Spirurina</taxon>
        <taxon>Oxyuridomorpha</taxon>
        <taxon>Oxyuroidea</taxon>
        <taxon>Oxyuridae</taxon>
        <taxon>Syphacia</taxon>
    </lineage>
</organism>
<evidence type="ECO:0000256" key="9">
    <source>
        <dbReference type="ARBA" id="ARBA00023136"/>
    </source>
</evidence>
<comment type="catalytic activity">
    <reaction evidence="11">
        <text>a very-long-chain acyl-CoA + malonyl-CoA + H(+) = a very-long-chain 3-oxoacyl-CoA + CO2 + CoA</text>
        <dbReference type="Rhea" id="RHEA:32727"/>
        <dbReference type="ChEBI" id="CHEBI:15378"/>
        <dbReference type="ChEBI" id="CHEBI:16526"/>
        <dbReference type="ChEBI" id="CHEBI:57287"/>
        <dbReference type="ChEBI" id="CHEBI:57384"/>
        <dbReference type="ChEBI" id="CHEBI:90725"/>
        <dbReference type="ChEBI" id="CHEBI:90736"/>
        <dbReference type="EC" id="2.3.1.199"/>
    </reaction>
</comment>
<dbReference type="PROSITE" id="PS01188">
    <property type="entry name" value="ELO"/>
    <property type="match status" value="1"/>
</dbReference>
<feature type="transmembrane region" description="Helical" evidence="11">
    <location>
        <begin position="121"/>
        <end position="140"/>
    </location>
</feature>
<dbReference type="Proteomes" id="UP000046393">
    <property type="component" value="Unplaced"/>
</dbReference>
<evidence type="ECO:0000256" key="11">
    <source>
        <dbReference type="RuleBase" id="RU361115"/>
    </source>
</evidence>
<evidence type="ECO:0000313" key="13">
    <source>
        <dbReference type="WBParaSite" id="SMUV_0000022601-mRNA-1"/>
    </source>
</evidence>
<dbReference type="InterPro" id="IPR030457">
    <property type="entry name" value="ELO_CS"/>
</dbReference>
<dbReference type="UniPathway" id="UPA00094"/>
<feature type="transmembrane region" description="Helical" evidence="11">
    <location>
        <begin position="20"/>
        <end position="41"/>
    </location>
</feature>
<keyword evidence="6 11" id="KW-0276">Fatty acid metabolism</keyword>
<feature type="transmembrane region" description="Helical" evidence="11">
    <location>
        <begin position="70"/>
        <end position="91"/>
    </location>
</feature>
<dbReference type="Pfam" id="PF01151">
    <property type="entry name" value="ELO"/>
    <property type="match status" value="1"/>
</dbReference>
<dbReference type="WBParaSite" id="SMUV_0000022601-mRNA-1">
    <property type="protein sequence ID" value="SMUV_0000022601-mRNA-1"/>
    <property type="gene ID" value="SMUV_0000022601"/>
</dbReference>
<evidence type="ECO:0000256" key="7">
    <source>
        <dbReference type="ARBA" id="ARBA00022989"/>
    </source>
</evidence>
<evidence type="ECO:0000256" key="1">
    <source>
        <dbReference type="ARBA" id="ARBA00004141"/>
    </source>
</evidence>
<keyword evidence="12" id="KW-1185">Reference proteome</keyword>
<dbReference type="PANTHER" id="PTHR11157:SF26">
    <property type="entry name" value="ELONGATION OF LONG CHAIN FATTY ACIDS PROTEIN 1"/>
    <property type="match status" value="1"/>
</dbReference>
<dbReference type="GO" id="GO:0019367">
    <property type="term" value="P:fatty acid elongation, saturated fatty acid"/>
    <property type="evidence" value="ECO:0007669"/>
    <property type="project" value="TreeGrafter"/>
</dbReference>
<dbReference type="STRING" id="451379.A0A0N5A846"/>
<dbReference type="AlphaFoldDB" id="A0A0N5A846"/>
<evidence type="ECO:0000256" key="8">
    <source>
        <dbReference type="ARBA" id="ARBA00023098"/>
    </source>
</evidence>
<dbReference type="GO" id="GO:0034626">
    <property type="term" value="P:fatty acid elongation, polyunsaturated fatty acid"/>
    <property type="evidence" value="ECO:0007669"/>
    <property type="project" value="TreeGrafter"/>
</dbReference>
<dbReference type="GO" id="GO:0030148">
    <property type="term" value="P:sphingolipid biosynthetic process"/>
    <property type="evidence" value="ECO:0007669"/>
    <property type="project" value="TreeGrafter"/>
</dbReference>
<dbReference type="GO" id="GO:0034625">
    <property type="term" value="P:fatty acid elongation, monounsaturated fatty acid"/>
    <property type="evidence" value="ECO:0007669"/>
    <property type="project" value="TreeGrafter"/>
</dbReference>
<protein>
    <recommendedName>
        <fullName evidence="11">Elongation of very long chain fatty acids protein</fullName>
        <ecNumber evidence="11">2.3.1.199</ecNumber>
    </recommendedName>
    <alternativeName>
        <fullName evidence="11">Very-long-chain 3-oxoacyl-CoA synthase</fullName>
    </alternativeName>
</protein>
<keyword evidence="10 11" id="KW-0275">Fatty acid biosynthesis</keyword>
<evidence type="ECO:0000256" key="4">
    <source>
        <dbReference type="ARBA" id="ARBA00022679"/>
    </source>
</evidence>
<evidence type="ECO:0000313" key="12">
    <source>
        <dbReference type="Proteomes" id="UP000046393"/>
    </source>
</evidence>
<evidence type="ECO:0000256" key="10">
    <source>
        <dbReference type="ARBA" id="ARBA00023160"/>
    </source>
</evidence>
<dbReference type="PANTHER" id="PTHR11157">
    <property type="entry name" value="FATTY ACID ACYL TRANSFERASE-RELATED"/>
    <property type="match status" value="1"/>
</dbReference>
<evidence type="ECO:0000256" key="6">
    <source>
        <dbReference type="ARBA" id="ARBA00022832"/>
    </source>
</evidence>
<name>A0A0N5A846_9BILA</name>
<dbReference type="EC" id="2.3.1.199" evidence="11"/>
<keyword evidence="9 11" id="KW-0472">Membrane</keyword>
<feature type="transmembrane region" description="Helical" evidence="11">
    <location>
        <begin position="98"/>
        <end position="115"/>
    </location>
</feature>
<keyword evidence="8 11" id="KW-0443">Lipid metabolism</keyword>
<feature type="transmembrane region" description="Helical" evidence="11">
    <location>
        <begin position="191"/>
        <end position="215"/>
    </location>
</feature>
<evidence type="ECO:0000256" key="3">
    <source>
        <dbReference type="ARBA" id="ARBA00022516"/>
    </source>
</evidence>
<dbReference type="GO" id="GO:0009922">
    <property type="term" value="F:fatty acid elongase activity"/>
    <property type="evidence" value="ECO:0007669"/>
    <property type="project" value="UniProtKB-EC"/>
</dbReference>